<dbReference type="EMBL" id="LZYE01000042">
    <property type="protein sequence ID" value="OFC38370.1"/>
    <property type="molecule type" value="Genomic_DNA"/>
</dbReference>
<dbReference type="InterPro" id="IPR044068">
    <property type="entry name" value="CB"/>
</dbReference>
<proteinExistence type="inferred from homology"/>
<feature type="domain" description="Core-binding (CB)" evidence="7">
    <location>
        <begin position="56"/>
        <end position="133"/>
    </location>
</feature>
<dbReference type="GO" id="GO:0006310">
    <property type="term" value="P:DNA recombination"/>
    <property type="evidence" value="ECO:0007669"/>
    <property type="project" value="UniProtKB-KW"/>
</dbReference>
<evidence type="ECO:0000256" key="5">
    <source>
        <dbReference type="PROSITE-ProRule" id="PRU01248"/>
    </source>
</evidence>
<accession>A0A1E7YQS0</accession>
<keyword evidence="2" id="KW-0229">DNA integration</keyword>
<evidence type="ECO:0000259" key="6">
    <source>
        <dbReference type="PROSITE" id="PS51898"/>
    </source>
</evidence>
<dbReference type="InterPro" id="IPR010998">
    <property type="entry name" value="Integrase_recombinase_N"/>
</dbReference>
<dbReference type="InterPro" id="IPR050090">
    <property type="entry name" value="Tyrosine_recombinase_XerCD"/>
</dbReference>
<dbReference type="Gene3D" id="1.10.443.10">
    <property type="entry name" value="Intergrase catalytic core"/>
    <property type="match status" value="1"/>
</dbReference>
<evidence type="ECO:0000259" key="7">
    <source>
        <dbReference type="PROSITE" id="PS51900"/>
    </source>
</evidence>
<dbReference type="GO" id="GO:0015074">
    <property type="term" value="P:DNA integration"/>
    <property type="evidence" value="ECO:0007669"/>
    <property type="project" value="UniProtKB-KW"/>
</dbReference>
<sequence length="358" mass="40946">MLYKRGKTWWVDFVDASGQRVRRSAGTTDKAAAQELHDQLKAEAWRQSRLKESPARTWDEAALRWLDEKAYKASLKDDMQQLEWLHSFLSGMKLPDITAEVVCGILERKRKETSASTANHYLALIRAILRRAHKWGWLDSVPSFEPYPVKSERLRWLTQEEAARLLQELPQHLADMAEFSLLTGLRQSNVTGLEWAQVDMQRRCAWIHPDQAKARKPIPVSLNDQAIQVLRRQLGKHHRVVFTYKGQPVTQTNTKAWRKALKRAGIEDFTWHGLRHTWASWHVQAGTPLLVLQQMGGWASLDMVQRYAHLSADHVAQYAANVGVNGTKKTQAPLRLVSGTSQHIENMVGCEGIEPTTR</sequence>
<dbReference type="PROSITE" id="PS51898">
    <property type="entry name" value="TYR_RECOMBINASE"/>
    <property type="match status" value="1"/>
</dbReference>
<dbReference type="InterPro" id="IPR011010">
    <property type="entry name" value="DNA_brk_join_enz"/>
</dbReference>
<dbReference type="GO" id="GO:0003677">
    <property type="term" value="F:DNA binding"/>
    <property type="evidence" value="ECO:0007669"/>
    <property type="project" value="UniProtKB-UniRule"/>
</dbReference>
<gene>
    <name evidence="8" type="ORF">BAE27_02180</name>
</gene>
<evidence type="ECO:0000256" key="2">
    <source>
        <dbReference type="ARBA" id="ARBA00022908"/>
    </source>
</evidence>
<dbReference type="AlphaFoldDB" id="A0A1E7YQS0"/>
<evidence type="ECO:0000256" key="1">
    <source>
        <dbReference type="ARBA" id="ARBA00008857"/>
    </source>
</evidence>
<dbReference type="Pfam" id="PF00589">
    <property type="entry name" value="Phage_integrase"/>
    <property type="match status" value="1"/>
</dbReference>
<dbReference type="InterPro" id="IPR013762">
    <property type="entry name" value="Integrase-like_cat_sf"/>
</dbReference>
<dbReference type="PROSITE" id="PS51900">
    <property type="entry name" value="CB"/>
    <property type="match status" value="1"/>
</dbReference>
<feature type="domain" description="Tyr recombinase" evidence="6">
    <location>
        <begin position="152"/>
        <end position="320"/>
    </location>
</feature>
<reference evidence="8 9" key="1">
    <citation type="submission" date="2016-06" db="EMBL/GenBank/DDBJ databases">
        <title>Gene turnover analysis identifies the evolutionary adaptation of the extremophile Acidithiobacillus caldus.</title>
        <authorList>
            <person name="Zhang X."/>
        </authorList>
    </citation>
    <scope>NUCLEOTIDE SEQUENCE [LARGE SCALE GENOMIC DNA]</scope>
    <source>
        <strain evidence="8 9">DX</strain>
    </source>
</reference>
<dbReference type="PANTHER" id="PTHR30349:SF64">
    <property type="entry name" value="PROPHAGE INTEGRASE INTD-RELATED"/>
    <property type="match status" value="1"/>
</dbReference>
<comment type="caution">
    <text evidence="8">The sequence shown here is derived from an EMBL/GenBank/DDBJ whole genome shotgun (WGS) entry which is preliminary data.</text>
</comment>
<keyword evidence="4" id="KW-0233">DNA recombination</keyword>
<protein>
    <submittedName>
        <fullName evidence="8">Integrase</fullName>
    </submittedName>
</protein>
<dbReference type="InterPro" id="IPR002104">
    <property type="entry name" value="Integrase_catalytic"/>
</dbReference>
<dbReference type="Gene3D" id="1.10.150.130">
    <property type="match status" value="1"/>
</dbReference>
<keyword evidence="3 5" id="KW-0238">DNA-binding</keyword>
<evidence type="ECO:0000313" key="8">
    <source>
        <dbReference type="EMBL" id="OFC38370.1"/>
    </source>
</evidence>
<organism evidence="8 9">
    <name type="scientific">Acidithiobacillus caldus</name>
    <dbReference type="NCBI Taxonomy" id="33059"/>
    <lineage>
        <taxon>Bacteria</taxon>
        <taxon>Pseudomonadati</taxon>
        <taxon>Pseudomonadota</taxon>
        <taxon>Acidithiobacillia</taxon>
        <taxon>Acidithiobacillales</taxon>
        <taxon>Acidithiobacillaceae</taxon>
        <taxon>Acidithiobacillus</taxon>
    </lineage>
</organism>
<evidence type="ECO:0000256" key="3">
    <source>
        <dbReference type="ARBA" id="ARBA00023125"/>
    </source>
</evidence>
<evidence type="ECO:0000313" key="9">
    <source>
        <dbReference type="Proteomes" id="UP000175616"/>
    </source>
</evidence>
<evidence type="ECO:0000256" key="4">
    <source>
        <dbReference type="ARBA" id="ARBA00023172"/>
    </source>
</evidence>
<dbReference type="Proteomes" id="UP000175616">
    <property type="component" value="Unassembled WGS sequence"/>
</dbReference>
<dbReference type="CDD" id="cd00796">
    <property type="entry name" value="INT_Rci_Hp1_C"/>
    <property type="match status" value="1"/>
</dbReference>
<dbReference type="PANTHER" id="PTHR30349">
    <property type="entry name" value="PHAGE INTEGRASE-RELATED"/>
    <property type="match status" value="1"/>
</dbReference>
<dbReference type="SUPFAM" id="SSF56349">
    <property type="entry name" value="DNA breaking-rejoining enzymes"/>
    <property type="match status" value="1"/>
</dbReference>
<name>A0A1E7YQS0_9PROT</name>
<comment type="similarity">
    <text evidence="1">Belongs to the 'phage' integrase family.</text>
</comment>